<dbReference type="PROSITE" id="PS50880">
    <property type="entry name" value="TOPRIM"/>
    <property type="match status" value="1"/>
</dbReference>
<evidence type="ECO:0000256" key="10">
    <source>
        <dbReference type="HAMAP-Rule" id="MF_00952"/>
    </source>
</evidence>
<feature type="active site" description="O-(5'-phospho-DNA)-tyrosine intermediate" evidence="10">
    <location>
        <position position="298"/>
    </location>
</feature>
<proteinExistence type="inferred from homology"/>
<feature type="site" description="Interaction with DNA" evidence="10">
    <location>
        <position position="485"/>
    </location>
</feature>
<evidence type="ECO:0000259" key="11">
    <source>
        <dbReference type="PROSITE" id="PS50880"/>
    </source>
</evidence>
<gene>
    <name evidence="13" type="primary">topA_2</name>
    <name evidence="10" type="synonym">topA</name>
    <name evidence="13" type="ORF">NCTC12264_01835</name>
</gene>
<dbReference type="PROSITE" id="PS00396">
    <property type="entry name" value="TOPO_IA_1"/>
    <property type="match status" value="1"/>
</dbReference>
<keyword evidence="9 10" id="KW-0413">Isomerase</keyword>
<dbReference type="InterPro" id="IPR005733">
    <property type="entry name" value="TopoI_bac-type"/>
</dbReference>
<dbReference type="Proteomes" id="UP000254161">
    <property type="component" value="Unassembled WGS sequence"/>
</dbReference>
<dbReference type="InterPro" id="IPR013826">
    <property type="entry name" value="Topo_IA_cen_sub3"/>
</dbReference>
<dbReference type="Gene3D" id="3.40.50.140">
    <property type="match status" value="1"/>
</dbReference>
<dbReference type="Pfam" id="PF01131">
    <property type="entry name" value="Topoisom_bac"/>
    <property type="match status" value="1"/>
</dbReference>
<name>A0A381EKP7_CAMUP</name>
<keyword evidence="8 10" id="KW-0238">DNA-binding</keyword>
<dbReference type="CDD" id="cd03363">
    <property type="entry name" value="TOPRIM_TopoIA_TopoI"/>
    <property type="match status" value="1"/>
</dbReference>
<dbReference type="GO" id="GO:0003677">
    <property type="term" value="F:DNA binding"/>
    <property type="evidence" value="ECO:0007669"/>
    <property type="project" value="UniProtKB-KW"/>
</dbReference>
<dbReference type="InterPro" id="IPR034149">
    <property type="entry name" value="TOPRIM_TopoI"/>
</dbReference>
<dbReference type="GO" id="GO:0005694">
    <property type="term" value="C:chromosome"/>
    <property type="evidence" value="ECO:0007669"/>
    <property type="project" value="InterPro"/>
</dbReference>
<feature type="site" description="Interaction with DNA" evidence="10">
    <location>
        <position position="141"/>
    </location>
</feature>
<evidence type="ECO:0000256" key="3">
    <source>
        <dbReference type="ARBA" id="ARBA00022723"/>
    </source>
</evidence>
<dbReference type="AlphaFoldDB" id="A0A381EKP7"/>
<dbReference type="EMBL" id="UFUZ01000001">
    <property type="protein sequence ID" value="SUX27581.1"/>
    <property type="molecule type" value="Genomic_DNA"/>
</dbReference>
<comment type="function">
    <text evidence="10">Releases the supercoiling and torsional tension of DNA, which is introduced during the DNA replication and transcription, by transiently cleaving and rejoining one strand of the DNA duplex. Introduces a single-strand break via transesterification at a target site in duplex DNA. The scissile phosphodiester is attacked by the catalytic tyrosine of the enzyme, resulting in the formation of a DNA-(5'-phosphotyrosyl)-enzyme intermediate and the expulsion of a 3'-OH DNA strand. The free DNA strand then undergoes passage around the unbroken strand, thus removing DNA supercoils. Finally, in the religation step, the DNA 3'-OH attacks the covalent intermediate to expel the active-site tyrosine and restore the DNA phosphodiester backbone.</text>
</comment>
<feature type="domain" description="Toprim" evidence="11">
    <location>
        <begin position="3"/>
        <end position="114"/>
    </location>
</feature>
<dbReference type="InterPro" id="IPR023406">
    <property type="entry name" value="Topo_IA_AS"/>
</dbReference>
<evidence type="ECO:0000256" key="2">
    <source>
        <dbReference type="ARBA" id="ARBA00009446"/>
    </source>
</evidence>
<dbReference type="SUPFAM" id="SSF57783">
    <property type="entry name" value="Zinc beta-ribbon"/>
    <property type="match status" value="2"/>
</dbReference>
<dbReference type="SUPFAM" id="SSF56712">
    <property type="entry name" value="Prokaryotic type I DNA topoisomerase"/>
    <property type="match status" value="1"/>
</dbReference>
<dbReference type="CDD" id="cd00186">
    <property type="entry name" value="TOP1Ac"/>
    <property type="match status" value="1"/>
</dbReference>
<evidence type="ECO:0000256" key="9">
    <source>
        <dbReference type="ARBA" id="ARBA00023235"/>
    </source>
</evidence>
<feature type="site" description="Interaction with DNA" evidence="10">
    <location>
        <position position="149"/>
    </location>
</feature>
<evidence type="ECO:0000256" key="8">
    <source>
        <dbReference type="ARBA" id="ARBA00023125"/>
    </source>
</evidence>
<dbReference type="RefSeq" id="WP_115631135.1">
    <property type="nucleotide sequence ID" value="NZ_UFUZ01000001.1"/>
</dbReference>
<comment type="caution">
    <text evidence="10">Lacks conserved residue(s) required for the propagation of feature annotation.</text>
</comment>
<dbReference type="InterPro" id="IPR013824">
    <property type="entry name" value="Topo_IA_cen_sub1"/>
</dbReference>
<feature type="site" description="Interaction with DNA" evidence="10">
    <location>
        <position position="140"/>
    </location>
</feature>
<dbReference type="InterPro" id="IPR006171">
    <property type="entry name" value="TOPRIM_dom"/>
</dbReference>
<dbReference type="SMART" id="SM00437">
    <property type="entry name" value="TOP1Ac"/>
    <property type="match status" value="1"/>
</dbReference>
<evidence type="ECO:0000256" key="6">
    <source>
        <dbReference type="ARBA" id="ARBA00022842"/>
    </source>
</evidence>
<keyword evidence="6" id="KW-0460">Magnesium</keyword>
<evidence type="ECO:0000256" key="4">
    <source>
        <dbReference type="ARBA" id="ARBA00022771"/>
    </source>
</evidence>
<keyword evidence="7 10" id="KW-0799">Topoisomerase</keyword>
<dbReference type="GO" id="GO:0006265">
    <property type="term" value="P:DNA topological change"/>
    <property type="evidence" value="ECO:0007669"/>
    <property type="project" value="UniProtKB-UniRule"/>
</dbReference>
<keyword evidence="5" id="KW-0862">Zinc</keyword>
<comment type="similarity">
    <text evidence="2 10">Belongs to the type IA topoisomerase family.</text>
</comment>
<dbReference type="SMART" id="SM00436">
    <property type="entry name" value="TOP1Bc"/>
    <property type="match status" value="1"/>
</dbReference>
<dbReference type="PANTHER" id="PTHR42785">
    <property type="entry name" value="DNA TOPOISOMERASE, TYPE IA, CORE"/>
    <property type="match status" value="1"/>
</dbReference>
<evidence type="ECO:0000259" key="12">
    <source>
        <dbReference type="PROSITE" id="PS52039"/>
    </source>
</evidence>
<dbReference type="InterPro" id="IPR013825">
    <property type="entry name" value="Topo_IA_cen_sub2"/>
</dbReference>
<dbReference type="PANTHER" id="PTHR42785:SF1">
    <property type="entry name" value="DNA TOPOISOMERASE"/>
    <property type="match status" value="1"/>
</dbReference>
<comment type="catalytic activity">
    <reaction evidence="1 10">
        <text>ATP-independent breakage of single-stranded DNA, followed by passage and rejoining.</text>
        <dbReference type="EC" id="5.6.2.1"/>
    </reaction>
</comment>
<accession>A0A381EKP7</accession>
<protein>
    <recommendedName>
        <fullName evidence="10">DNA topoisomerase 1</fullName>
        <ecNumber evidence="10">5.6.2.1</ecNumber>
    </recommendedName>
    <alternativeName>
        <fullName evidence="10">DNA topoisomerase I</fullName>
    </alternativeName>
</protein>
<evidence type="ECO:0000256" key="7">
    <source>
        <dbReference type="ARBA" id="ARBA00023029"/>
    </source>
</evidence>
<evidence type="ECO:0000313" key="13">
    <source>
        <dbReference type="EMBL" id="SUX27581.1"/>
    </source>
</evidence>
<reference evidence="13 14" key="1">
    <citation type="submission" date="2018-06" db="EMBL/GenBank/DDBJ databases">
        <authorList>
            <consortium name="Pathogen Informatics"/>
            <person name="Doyle S."/>
        </authorList>
    </citation>
    <scope>NUCLEOTIDE SEQUENCE [LARGE SCALE GENOMIC DNA]</scope>
    <source>
        <strain evidence="13 14">NCTC12264</strain>
    </source>
</reference>
<dbReference type="InterPro" id="IPR013497">
    <property type="entry name" value="Topo_IA_cen"/>
</dbReference>
<sequence>MKKDLIIVESPAKARTISNFLGNKYEVIASKGHIRDLPKTSFGIKIEEDHFVPEYRISKDHSALVKELKEKAAKAGQVYLATDEDREGEAIAYHIAKAIGKDENSLPRIVFHEITQSAIEHALKNPRKLDINSVNAQQTRRLLDRIVGYKLSPLLGQKIQRGLSAGRVQSAALKIIVDREKEIRAFVPLEYFSIDMIFSKDLEAELVEFDAKKLEKLSLTNKDRAKLILEECQKAQFVVEKIESKERKIAPPPPFMTSTLQQSASNRLGFTPKKTMMIAQKLYEGVKTHQGTMGVITYMRTDSLNLAKEAVKGARELIKEHFGKEYLPSKENIYTTKNKGAQEAHEAIRPTNLSFTPELATKYLEKDELRLYTLIYNRFLACQMNPAISQSQSVFVRGGRALFKISGRRVLFEGFYKVYGDMDKDKILPEFKKAEVLKTQKLTMSNHFTEPPSRYSEAGLVKKLESLGIGRPSTYAPTISILSARDYVVIEKKQLKPNEIAFSVTELLEKNFSDIVDSHFTSNLENTLDEIAENKADWQETLREFYYPFMRKIEEGKNTIKSQKTFTKLEEKCPECGGELAVRKGRYGEFIACLAFPKCRYSRNLKEDNAEKKEAKKANGIGVKCPKCENGEVVERFSRRGKFYGCNHYPKCDFVSNYKPSEEKCEKCGEMMVIKELKKGTFLECLKCKIKKELQ</sequence>
<dbReference type="NCBIfam" id="TIGR01051">
    <property type="entry name" value="topA_bact"/>
    <property type="match status" value="1"/>
</dbReference>
<feature type="site" description="Interaction with DNA" evidence="10">
    <location>
        <position position="33"/>
    </location>
</feature>
<dbReference type="InterPro" id="IPR013498">
    <property type="entry name" value="Topo_IA_Znf"/>
</dbReference>
<organism evidence="13 14">
    <name type="scientific">Campylobacter upsaliensis</name>
    <dbReference type="NCBI Taxonomy" id="28080"/>
    <lineage>
        <taxon>Bacteria</taxon>
        <taxon>Pseudomonadati</taxon>
        <taxon>Campylobacterota</taxon>
        <taxon>Epsilonproteobacteria</taxon>
        <taxon>Campylobacterales</taxon>
        <taxon>Campylobacteraceae</taxon>
        <taxon>Campylobacter</taxon>
    </lineage>
</organism>
<dbReference type="HAMAP" id="MF_00952">
    <property type="entry name" value="Topoisom_1_prok"/>
    <property type="match status" value="1"/>
</dbReference>
<dbReference type="InterPro" id="IPR023405">
    <property type="entry name" value="Topo_IA_core_domain"/>
</dbReference>
<evidence type="ECO:0000313" key="14">
    <source>
        <dbReference type="Proteomes" id="UP000254161"/>
    </source>
</evidence>
<dbReference type="EC" id="5.6.2.1" evidence="10"/>
<dbReference type="Gene3D" id="1.10.460.10">
    <property type="entry name" value="Topoisomerase I, domain 2"/>
    <property type="match status" value="1"/>
</dbReference>
<dbReference type="Pfam" id="PF01751">
    <property type="entry name" value="Toprim"/>
    <property type="match status" value="1"/>
</dbReference>
<evidence type="ECO:0000256" key="5">
    <source>
        <dbReference type="ARBA" id="ARBA00022833"/>
    </source>
</evidence>
<dbReference type="Pfam" id="PF01396">
    <property type="entry name" value="Zn_ribbon_Top1"/>
    <property type="match status" value="3"/>
</dbReference>
<feature type="domain" description="Topo IA-type catalytic" evidence="12">
    <location>
        <begin position="130"/>
        <end position="553"/>
    </location>
</feature>
<dbReference type="Gene3D" id="1.10.290.10">
    <property type="entry name" value="Topoisomerase I, domain 4"/>
    <property type="match status" value="1"/>
</dbReference>
<feature type="site" description="Interaction with DNA" evidence="10">
    <location>
        <position position="300"/>
    </location>
</feature>
<dbReference type="InterPro" id="IPR028612">
    <property type="entry name" value="Topoisom_1_IA"/>
</dbReference>
<dbReference type="Gene3D" id="3.30.65.10">
    <property type="entry name" value="Bacterial Topoisomerase I, domain 1"/>
    <property type="match status" value="2"/>
</dbReference>
<feature type="region of interest" description="Interaction with DNA" evidence="10">
    <location>
        <begin position="164"/>
        <end position="169"/>
    </location>
</feature>
<dbReference type="InterPro" id="IPR003601">
    <property type="entry name" value="Topo_IA_2"/>
</dbReference>
<dbReference type="GO" id="GO:0003917">
    <property type="term" value="F:DNA topoisomerase type I (single strand cut, ATP-independent) activity"/>
    <property type="evidence" value="ECO:0007669"/>
    <property type="project" value="UniProtKB-UniRule"/>
</dbReference>
<feature type="site" description="Interaction with DNA" evidence="10">
    <location>
        <position position="144"/>
    </location>
</feature>
<dbReference type="InterPro" id="IPR003602">
    <property type="entry name" value="Topo_IA_DNA-bd_dom"/>
</dbReference>
<dbReference type="SMART" id="SM00493">
    <property type="entry name" value="TOPRIM"/>
    <property type="match status" value="1"/>
</dbReference>
<dbReference type="InterPro" id="IPR000380">
    <property type="entry name" value="Topo_IA"/>
</dbReference>
<keyword evidence="3" id="KW-0479">Metal-binding</keyword>
<keyword evidence="4" id="KW-0863">Zinc-finger</keyword>
<evidence type="ECO:0000256" key="1">
    <source>
        <dbReference type="ARBA" id="ARBA00000213"/>
    </source>
</evidence>
<dbReference type="Gene3D" id="2.70.20.10">
    <property type="entry name" value="Topoisomerase I, domain 3"/>
    <property type="match status" value="1"/>
</dbReference>
<dbReference type="GO" id="GO:0008270">
    <property type="term" value="F:zinc ion binding"/>
    <property type="evidence" value="ECO:0007669"/>
    <property type="project" value="UniProtKB-KW"/>
</dbReference>
<dbReference type="PROSITE" id="PS52039">
    <property type="entry name" value="TOPO_IA_2"/>
    <property type="match status" value="1"/>
</dbReference>
<comment type="subunit">
    <text evidence="10">Monomer.</text>
</comment>
<dbReference type="PRINTS" id="PR00417">
    <property type="entry name" value="PRTPISMRASEI"/>
</dbReference>